<reference evidence="2 3" key="1">
    <citation type="journal article" date="2017" name="Mol. Ecol.">
        <title>Comparative and population genomic landscape of Phellinus noxius: A hypervariable fungus causing root rot in trees.</title>
        <authorList>
            <person name="Chung C.L."/>
            <person name="Lee T.J."/>
            <person name="Akiba M."/>
            <person name="Lee H.H."/>
            <person name="Kuo T.H."/>
            <person name="Liu D."/>
            <person name="Ke H.M."/>
            <person name="Yokoi T."/>
            <person name="Roa M.B."/>
            <person name="Lu M.J."/>
            <person name="Chang Y.Y."/>
            <person name="Ann P.J."/>
            <person name="Tsai J.N."/>
            <person name="Chen C.Y."/>
            <person name="Tzean S.S."/>
            <person name="Ota Y."/>
            <person name="Hattori T."/>
            <person name="Sahashi N."/>
            <person name="Liou R.F."/>
            <person name="Kikuchi T."/>
            <person name="Tsai I.J."/>
        </authorList>
    </citation>
    <scope>NUCLEOTIDE SEQUENCE [LARGE SCALE GENOMIC DNA]</scope>
    <source>
        <strain evidence="2 3">FFPRI411160</strain>
    </source>
</reference>
<dbReference type="STRING" id="2282107.A0A286UK85"/>
<organism evidence="2 3">
    <name type="scientific">Pyrrhoderma noxium</name>
    <dbReference type="NCBI Taxonomy" id="2282107"/>
    <lineage>
        <taxon>Eukaryota</taxon>
        <taxon>Fungi</taxon>
        <taxon>Dikarya</taxon>
        <taxon>Basidiomycota</taxon>
        <taxon>Agaricomycotina</taxon>
        <taxon>Agaricomycetes</taxon>
        <taxon>Hymenochaetales</taxon>
        <taxon>Hymenochaetaceae</taxon>
        <taxon>Pyrrhoderma</taxon>
    </lineage>
</organism>
<evidence type="ECO:0000313" key="3">
    <source>
        <dbReference type="Proteomes" id="UP000217199"/>
    </source>
</evidence>
<name>A0A286UK85_9AGAM</name>
<dbReference type="Proteomes" id="UP000217199">
    <property type="component" value="Unassembled WGS sequence"/>
</dbReference>
<dbReference type="OrthoDB" id="3256870at2759"/>
<feature type="compositionally biased region" description="Polar residues" evidence="1">
    <location>
        <begin position="109"/>
        <end position="123"/>
    </location>
</feature>
<feature type="compositionally biased region" description="Acidic residues" evidence="1">
    <location>
        <begin position="128"/>
        <end position="155"/>
    </location>
</feature>
<accession>A0A286UK85</accession>
<evidence type="ECO:0000313" key="2">
    <source>
        <dbReference type="EMBL" id="PAV19939.1"/>
    </source>
</evidence>
<sequence length="332" mass="37775">MAGSAAVASPAGAFRHPVGGAPYYFNHTQYQQQQLYHLQRQYLYTSYQYQYQQQLQRQQQGGRELHQQQAYTALETHFEQPQAESYLHQEQPQRLQVIQLEEVPAPPTRTRSQRASVPSTSYASSSSENEDDDGESNEDEEIEEEEEGGESYCSSEEELDARCLERICDDEVDDDRRGNVYERLKGGLWNESFGARMRRIEKWRDEYAKAVGAQLAPCPCRPKRKCVELDGEQLADSLSRSSKRSRATSSSVHSRSQSHSSCFIESNVHSVTETSDCNRSLRSTQSVRSLRSIHSCSACDTCFPDRGSLREHGLSPRNTNEACRAAVQYDFE</sequence>
<feature type="region of interest" description="Disordered" evidence="1">
    <location>
        <begin position="104"/>
        <end position="155"/>
    </location>
</feature>
<dbReference type="EMBL" id="NBII01000004">
    <property type="protein sequence ID" value="PAV19939.1"/>
    <property type="molecule type" value="Genomic_DNA"/>
</dbReference>
<proteinExistence type="predicted"/>
<protein>
    <submittedName>
        <fullName evidence="2">Uncharacterized protein</fullName>
    </submittedName>
</protein>
<gene>
    <name evidence="2" type="ORF">PNOK_0487300</name>
</gene>
<evidence type="ECO:0000256" key="1">
    <source>
        <dbReference type="SAM" id="MobiDB-lite"/>
    </source>
</evidence>
<dbReference type="InParanoid" id="A0A286UK85"/>
<comment type="caution">
    <text evidence="2">The sequence shown here is derived from an EMBL/GenBank/DDBJ whole genome shotgun (WGS) entry which is preliminary data.</text>
</comment>
<keyword evidence="3" id="KW-1185">Reference proteome</keyword>
<dbReference type="AlphaFoldDB" id="A0A286UK85"/>